<name>A0ABQ3Y0J9_9ACTN</name>
<protein>
    <recommendedName>
        <fullName evidence="5">SMODS and SLOG-associating 2TM effector domain-containing protein</fullName>
    </recommendedName>
</protein>
<keyword evidence="2" id="KW-0472">Membrane</keyword>
<evidence type="ECO:0000256" key="2">
    <source>
        <dbReference type="SAM" id="Phobius"/>
    </source>
</evidence>
<organism evidence="3 4">
    <name type="scientific">Paractinoplanes deccanensis</name>
    <dbReference type="NCBI Taxonomy" id="113561"/>
    <lineage>
        <taxon>Bacteria</taxon>
        <taxon>Bacillati</taxon>
        <taxon>Actinomycetota</taxon>
        <taxon>Actinomycetes</taxon>
        <taxon>Micromonosporales</taxon>
        <taxon>Micromonosporaceae</taxon>
        <taxon>Paractinoplanes</taxon>
    </lineage>
</organism>
<proteinExistence type="predicted"/>
<feature type="region of interest" description="Disordered" evidence="1">
    <location>
        <begin position="169"/>
        <end position="191"/>
    </location>
</feature>
<feature type="transmembrane region" description="Helical" evidence="2">
    <location>
        <begin position="38"/>
        <end position="60"/>
    </location>
</feature>
<comment type="caution">
    <text evidence="3">The sequence shown here is derived from an EMBL/GenBank/DDBJ whole genome shotgun (WGS) entry which is preliminary data.</text>
</comment>
<evidence type="ECO:0000313" key="4">
    <source>
        <dbReference type="Proteomes" id="UP000609879"/>
    </source>
</evidence>
<dbReference type="RefSeq" id="WP_203761408.1">
    <property type="nucleotide sequence ID" value="NZ_BAAABO010000029.1"/>
</dbReference>
<evidence type="ECO:0008006" key="5">
    <source>
        <dbReference type="Google" id="ProtNLM"/>
    </source>
</evidence>
<dbReference type="EMBL" id="BOMI01000033">
    <property type="protein sequence ID" value="GID73490.1"/>
    <property type="molecule type" value="Genomic_DNA"/>
</dbReference>
<accession>A0ABQ3Y0J9</accession>
<keyword evidence="2" id="KW-0812">Transmembrane</keyword>
<evidence type="ECO:0000313" key="3">
    <source>
        <dbReference type="EMBL" id="GID73490.1"/>
    </source>
</evidence>
<reference evidence="3 4" key="1">
    <citation type="submission" date="2021-01" db="EMBL/GenBank/DDBJ databases">
        <title>Whole genome shotgun sequence of Actinoplanes deccanensis NBRC 13994.</title>
        <authorList>
            <person name="Komaki H."/>
            <person name="Tamura T."/>
        </authorList>
    </citation>
    <scope>NUCLEOTIDE SEQUENCE [LARGE SCALE GENOMIC DNA]</scope>
    <source>
        <strain evidence="3 4">NBRC 13994</strain>
    </source>
</reference>
<keyword evidence="2" id="KW-1133">Transmembrane helix</keyword>
<evidence type="ECO:0000256" key="1">
    <source>
        <dbReference type="SAM" id="MobiDB-lite"/>
    </source>
</evidence>
<sequence length="191" mass="20831">MSYEYGETTAEIRTKPDPIARKPTSSPVRRHSRFGLRAFIAGLALGAAAIIITLAVVVITHNSTYDSPVAKLFGMLTVIGMLVVAGALVSVGGREHVLHTAMSEARDDVIDAVRDELGRTNAAVRTIRNDVGEIHDFMRAVAEHLPGAMQQQNWKGFNDAVREGFVQQTGTEPTRVRPTHLGLVPPKRNNR</sequence>
<keyword evidence="4" id="KW-1185">Reference proteome</keyword>
<gene>
    <name evidence="3" type="ORF">Ade02nite_21310</name>
</gene>
<feature type="transmembrane region" description="Helical" evidence="2">
    <location>
        <begin position="72"/>
        <end position="93"/>
    </location>
</feature>
<dbReference type="Proteomes" id="UP000609879">
    <property type="component" value="Unassembled WGS sequence"/>
</dbReference>